<comment type="caution">
    <text evidence="5">The sequence shown here is derived from an EMBL/GenBank/DDBJ whole genome shotgun (WGS) entry which is preliminary data.</text>
</comment>
<dbReference type="GO" id="GO:0003677">
    <property type="term" value="F:DNA binding"/>
    <property type="evidence" value="ECO:0007669"/>
    <property type="project" value="UniProtKB-KW"/>
</dbReference>
<keyword evidence="3" id="KW-0804">Transcription</keyword>
<dbReference type="EMBL" id="AUYB01000116">
    <property type="protein sequence ID" value="KZN34638.1"/>
    <property type="molecule type" value="Genomic_DNA"/>
</dbReference>
<dbReference type="GO" id="GO:0006355">
    <property type="term" value="P:regulation of DNA-templated transcription"/>
    <property type="evidence" value="ECO:0007669"/>
    <property type="project" value="InterPro"/>
</dbReference>
<sequence length="66" mass="7873">MKDNMTKRQKQVLDLILQGYNNRQISNQLYISLSTVKFHCNNLYKLYGVNSRFQMFQKAINNDSRV</sequence>
<dbReference type="InterPro" id="IPR016032">
    <property type="entry name" value="Sig_transdc_resp-reg_C-effctor"/>
</dbReference>
<dbReference type="Proteomes" id="UP000076643">
    <property type="component" value="Unassembled WGS sequence"/>
</dbReference>
<gene>
    <name evidence="5" type="ORF">N475_19030</name>
</gene>
<dbReference type="Gene3D" id="1.10.10.10">
    <property type="entry name" value="Winged helix-like DNA-binding domain superfamily/Winged helix DNA-binding domain"/>
    <property type="match status" value="1"/>
</dbReference>
<reference evidence="5 6" key="1">
    <citation type="submission" date="2013-07" db="EMBL/GenBank/DDBJ databases">
        <title>Comparative Genomic and Metabolomic Analysis of Twelve Strains of Pseudoalteromonas luteoviolacea.</title>
        <authorList>
            <person name="Vynne N.G."/>
            <person name="Mansson M."/>
            <person name="Gram L."/>
        </authorList>
    </citation>
    <scope>NUCLEOTIDE SEQUENCE [LARGE SCALE GENOMIC DNA]</scope>
    <source>
        <strain evidence="5 6">DSM 6061</strain>
    </source>
</reference>
<evidence type="ECO:0000313" key="6">
    <source>
        <dbReference type="Proteomes" id="UP000076643"/>
    </source>
</evidence>
<keyword evidence="1" id="KW-0805">Transcription regulation</keyword>
<keyword evidence="2" id="KW-0238">DNA-binding</keyword>
<dbReference type="InterPro" id="IPR036388">
    <property type="entry name" value="WH-like_DNA-bd_sf"/>
</dbReference>
<proteinExistence type="predicted"/>
<evidence type="ECO:0000313" key="5">
    <source>
        <dbReference type="EMBL" id="KZN34638.1"/>
    </source>
</evidence>
<dbReference type="PRINTS" id="PR00038">
    <property type="entry name" value="HTHLUXR"/>
</dbReference>
<dbReference type="PANTHER" id="PTHR44688">
    <property type="entry name" value="DNA-BINDING TRANSCRIPTIONAL ACTIVATOR DEVR_DOSR"/>
    <property type="match status" value="1"/>
</dbReference>
<name>A0A166VYX7_9GAMM</name>
<dbReference type="CDD" id="cd06170">
    <property type="entry name" value="LuxR_C_like"/>
    <property type="match status" value="1"/>
</dbReference>
<evidence type="ECO:0000256" key="1">
    <source>
        <dbReference type="ARBA" id="ARBA00023015"/>
    </source>
</evidence>
<organism evidence="5 6">
    <name type="scientific">Pseudoalteromonas luteoviolacea DSM 6061</name>
    <dbReference type="NCBI Taxonomy" id="1365250"/>
    <lineage>
        <taxon>Bacteria</taxon>
        <taxon>Pseudomonadati</taxon>
        <taxon>Pseudomonadota</taxon>
        <taxon>Gammaproteobacteria</taxon>
        <taxon>Alteromonadales</taxon>
        <taxon>Pseudoalteromonadaceae</taxon>
        <taxon>Pseudoalteromonas</taxon>
    </lineage>
</organism>
<dbReference type="SUPFAM" id="SSF46894">
    <property type="entry name" value="C-terminal effector domain of the bipartite response regulators"/>
    <property type="match status" value="1"/>
</dbReference>
<protein>
    <recommendedName>
        <fullName evidence="4">HTH luxR-type domain-containing protein</fullName>
    </recommendedName>
</protein>
<keyword evidence="6" id="KW-1185">Reference proteome</keyword>
<dbReference type="SMART" id="SM00421">
    <property type="entry name" value="HTH_LUXR"/>
    <property type="match status" value="1"/>
</dbReference>
<evidence type="ECO:0000256" key="2">
    <source>
        <dbReference type="ARBA" id="ARBA00023125"/>
    </source>
</evidence>
<dbReference type="PANTHER" id="PTHR44688:SF16">
    <property type="entry name" value="DNA-BINDING TRANSCRIPTIONAL ACTIVATOR DEVR_DOSR"/>
    <property type="match status" value="1"/>
</dbReference>
<dbReference type="Pfam" id="PF00196">
    <property type="entry name" value="GerE"/>
    <property type="match status" value="1"/>
</dbReference>
<dbReference type="AlphaFoldDB" id="A0A166VYX7"/>
<dbReference type="PROSITE" id="PS50043">
    <property type="entry name" value="HTH_LUXR_2"/>
    <property type="match status" value="1"/>
</dbReference>
<feature type="domain" description="HTH luxR-type" evidence="4">
    <location>
        <begin position="1"/>
        <end position="63"/>
    </location>
</feature>
<evidence type="ECO:0000256" key="3">
    <source>
        <dbReference type="ARBA" id="ARBA00023163"/>
    </source>
</evidence>
<accession>A0A166VYX7</accession>
<dbReference type="InterPro" id="IPR000792">
    <property type="entry name" value="Tscrpt_reg_LuxR_C"/>
</dbReference>
<dbReference type="PATRIC" id="fig|1365250.3.peg.3496"/>
<evidence type="ECO:0000259" key="4">
    <source>
        <dbReference type="PROSITE" id="PS50043"/>
    </source>
</evidence>